<dbReference type="InterPro" id="IPR013096">
    <property type="entry name" value="Cupin_2"/>
</dbReference>
<feature type="domain" description="HTH araC/xylS-type" evidence="4">
    <location>
        <begin position="231"/>
        <end position="330"/>
    </location>
</feature>
<dbReference type="SMART" id="SM00342">
    <property type="entry name" value="HTH_ARAC"/>
    <property type="match status" value="1"/>
</dbReference>
<keyword evidence="3" id="KW-0804">Transcription</keyword>
<dbReference type="InterPro" id="IPR020449">
    <property type="entry name" value="Tscrpt_reg_AraC-type_HTH"/>
</dbReference>
<evidence type="ECO:0000256" key="3">
    <source>
        <dbReference type="ARBA" id="ARBA00023163"/>
    </source>
</evidence>
<dbReference type="PROSITE" id="PS00041">
    <property type="entry name" value="HTH_ARAC_FAMILY_1"/>
    <property type="match status" value="1"/>
</dbReference>
<dbReference type="RefSeq" id="WP_346758673.1">
    <property type="nucleotide sequence ID" value="NZ_JAUJEB010000002.1"/>
</dbReference>
<dbReference type="InterPro" id="IPR009057">
    <property type="entry name" value="Homeodomain-like_sf"/>
</dbReference>
<reference evidence="5" key="1">
    <citation type="submission" date="2023-06" db="EMBL/GenBank/DDBJ databases">
        <title>Genomic of Agaribacillus aureum.</title>
        <authorList>
            <person name="Wang G."/>
        </authorList>
    </citation>
    <scope>NUCLEOTIDE SEQUENCE</scope>
    <source>
        <strain evidence="5">BMA12</strain>
    </source>
</reference>
<dbReference type="PANTHER" id="PTHR43280:SF2">
    <property type="entry name" value="HTH-TYPE TRANSCRIPTIONAL REGULATOR EXSA"/>
    <property type="match status" value="1"/>
</dbReference>
<evidence type="ECO:0000313" key="5">
    <source>
        <dbReference type="EMBL" id="MDN5213334.1"/>
    </source>
</evidence>
<dbReference type="InterPro" id="IPR018060">
    <property type="entry name" value="HTH_AraC"/>
</dbReference>
<name>A0ABT8L6F8_9BACT</name>
<keyword evidence="2" id="KW-0238">DNA-binding</keyword>
<accession>A0ABT8L6F8</accession>
<protein>
    <submittedName>
        <fullName evidence="5">AraC family transcriptional regulator</fullName>
    </submittedName>
</protein>
<dbReference type="Pfam" id="PF12833">
    <property type="entry name" value="HTH_18"/>
    <property type="match status" value="1"/>
</dbReference>
<dbReference type="PROSITE" id="PS01124">
    <property type="entry name" value="HTH_ARAC_FAMILY_2"/>
    <property type="match status" value="1"/>
</dbReference>
<dbReference type="InterPro" id="IPR011051">
    <property type="entry name" value="RmlC_Cupin_sf"/>
</dbReference>
<dbReference type="InterPro" id="IPR018062">
    <property type="entry name" value="HTH_AraC-typ_CS"/>
</dbReference>
<dbReference type="Pfam" id="PF07883">
    <property type="entry name" value="Cupin_2"/>
    <property type="match status" value="1"/>
</dbReference>
<sequence>MKKEPNKNFYQIYQADRCVPLIHAMNSGQLEVKGLRRVNYPGLDLPEGVLDGVYSLGYWDAKISQHWGLDWHRNEGIEFTFLSSGNLSFTTEQEQFNLKPGDFTVTRPWQLHKVGNPDVTIGKLYWMIIDVGVRQPHQKWNWPDWIILSPDDLDYLTKVLRQNEMPVWKTGGMLHELFKEFGKCLDEAEKAIPHSRLNILINELLLQMLSLFKKGEVELDESLTVNLRTIEIFLNHLKTDFERHWTLDEMADHCGLGISSLTKYCRQLTNLTPINYLIKVRLEAAEKMLREEIGKNVTEISYECGFSSSQYFATAFKKQYKLSPKEYRENQSVIDDMMV</sequence>
<keyword evidence="6" id="KW-1185">Reference proteome</keyword>
<dbReference type="CDD" id="cd02208">
    <property type="entry name" value="cupin_RmlC-like"/>
    <property type="match status" value="1"/>
</dbReference>
<organism evidence="5 6">
    <name type="scientific">Agaribacillus aureus</name>
    <dbReference type="NCBI Taxonomy" id="3051825"/>
    <lineage>
        <taxon>Bacteria</taxon>
        <taxon>Pseudomonadati</taxon>
        <taxon>Bacteroidota</taxon>
        <taxon>Cytophagia</taxon>
        <taxon>Cytophagales</taxon>
        <taxon>Splendidivirgaceae</taxon>
        <taxon>Agaribacillus</taxon>
    </lineage>
</organism>
<dbReference type="Gene3D" id="1.10.10.60">
    <property type="entry name" value="Homeodomain-like"/>
    <property type="match status" value="2"/>
</dbReference>
<proteinExistence type="predicted"/>
<dbReference type="Gene3D" id="2.60.120.10">
    <property type="entry name" value="Jelly Rolls"/>
    <property type="match status" value="1"/>
</dbReference>
<comment type="caution">
    <text evidence="5">The sequence shown here is derived from an EMBL/GenBank/DDBJ whole genome shotgun (WGS) entry which is preliminary data.</text>
</comment>
<evidence type="ECO:0000313" key="6">
    <source>
        <dbReference type="Proteomes" id="UP001172083"/>
    </source>
</evidence>
<evidence type="ECO:0000256" key="2">
    <source>
        <dbReference type="ARBA" id="ARBA00023125"/>
    </source>
</evidence>
<dbReference type="InterPro" id="IPR014710">
    <property type="entry name" value="RmlC-like_jellyroll"/>
</dbReference>
<evidence type="ECO:0000256" key="1">
    <source>
        <dbReference type="ARBA" id="ARBA00023015"/>
    </source>
</evidence>
<dbReference type="PANTHER" id="PTHR43280">
    <property type="entry name" value="ARAC-FAMILY TRANSCRIPTIONAL REGULATOR"/>
    <property type="match status" value="1"/>
</dbReference>
<dbReference type="PRINTS" id="PR00032">
    <property type="entry name" value="HTHARAC"/>
</dbReference>
<gene>
    <name evidence="5" type="ORF">QQ020_14790</name>
</gene>
<keyword evidence="1" id="KW-0805">Transcription regulation</keyword>
<dbReference type="Proteomes" id="UP001172083">
    <property type="component" value="Unassembled WGS sequence"/>
</dbReference>
<evidence type="ECO:0000259" key="4">
    <source>
        <dbReference type="PROSITE" id="PS01124"/>
    </source>
</evidence>
<dbReference type="EMBL" id="JAUJEB010000002">
    <property type="protein sequence ID" value="MDN5213334.1"/>
    <property type="molecule type" value="Genomic_DNA"/>
</dbReference>
<dbReference type="SUPFAM" id="SSF51182">
    <property type="entry name" value="RmlC-like cupins"/>
    <property type="match status" value="1"/>
</dbReference>
<dbReference type="SUPFAM" id="SSF46689">
    <property type="entry name" value="Homeodomain-like"/>
    <property type="match status" value="2"/>
</dbReference>